<dbReference type="STRING" id="519424.AZF04_06385"/>
<evidence type="ECO:0000313" key="2">
    <source>
        <dbReference type="EMBL" id="KYG32482.1"/>
    </source>
</evidence>
<keyword evidence="3" id="KW-1185">Reference proteome</keyword>
<feature type="transmembrane region" description="Helical" evidence="1">
    <location>
        <begin position="25"/>
        <end position="47"/>
    </location>
</feature>
<keyword evidence="1" id="KW-0472">Membrane</keyword>
<dbReference type="Proteomes" id="UP000075806">
    <property type="component" value="Unassembled WGS sequence"/>
</dbReference>
<proteinExistence type="predicted"/>
<gene>
    <name evidence="2" type="ORF">AZF04_06385</name>
</gene>
<name>A0A162EG03_9BACI</name>
<sequence>MQNYPYNGYRYPNSYRNARNNDQRFFPLLPFVAGLAVGPLLFGGGGFGNRPPYCAGPYCGPNYGPNFGPNYGPNYGPQYGPGFGPQFGPGYGPQFGPSFGPQFGPNF</sequence>
<reference evidence="2" key="1">
    <citation type="submission" date="2016-02" db="EMBL/GenBank/DDBJ databases">
        <title>Genome sequence of Bacillus trypoxylicola KCTC 13244(T).</title>
        <authorList>
            <person name="Jeong H."/>
            <person name="Park S.-H."/>
            <person name="Choi S.-K."/>
        </authorList>
    </citation>
    <scope>NUCLEOTIDE SEQUENCE [LARGE SCALE GENOMIC DNA]</scope>
    <source>
        <strain evidence="2">KCTC 13244</strain>
    </source>
</reference>
<dbReference type="EMBL" id="LTAO01000012">
    <property type="protein sequence ID" value="KYG32482.1"/>
    <property type="molecule type" value="Genomic_DNA"/>
</dbReference>
<comment type="caution">
    <text evidence="2">The sequence shown here is derived from an EMBL/GenBank/DDBJ whole genome shotgun (WGS) entry which is preliminary data.</text>
</comment>
<keyword evidence="1" id="KW-0812">Transmembrane</keyword>
<protein>
    <submittedName>
        <fullName evidence="2">Uncharacterized protein</fullName>
    </submittedName>
</protein>
<dbReference type="AlphaFoldDB" id="A0A162EG03"/>
<organism evidence="2 3">
    <name type="scientific">Alkalihalobacillus trypoxylicola</name>
    <dbReference type="NCBI Taxonomy" id="519424"/>
    <lineage>
        <taxon>Bacteria</taxon>
        <taxon>Bacillati</taxon>
        <taxon>Bacillota</taxon>
        <taxon>Bacilli</taxon>
        <taxon>Bacillales</taxon>
        <taxon>Bacillaceae</taxon>
        <taxon>Alkalihalobacillus</taxon>
    </lineage>
</organism>
<evidence type="ECO:0000313" key="3">
    <source>
        <dbReference type="Proteomes" id="UP000075806"/>
    </source>
</evidence>
<keyword evidence="1" id="KW-1133">Transmembrane helix</keyword>
<accession>A0A162EG03</accession>
<evidence type="ECO:0000256" key="1">
    <source>
        <dbReference type="SAM" id="Phobius"/>
    </source>
</evidence>